<dbReference type="OrthoDB" id="9795222at2"/>
<reference evidence="1 2" key="1">
    <citation type="submission" date="2018-09" db="EMBL/GenBank/DDBJ databases">
        <title>Cohnella cavernae sp. nov., isolated from a karst cave.</title>
        <authorList>
            <person name="Zhu H."/>
        </authorList>
    </citation>
    <scope>NUCLEOTIDE SEQUENCE [LARGE SCALE GENOMIC DNA]</scope>
    <source>
        <strain evidence="1 2">K2E09-144</strain>
    </source>
</reference>
<evidence type="ECO:0000313" key="1">
    <source>
        <dbReference type="EMBL" id="RIE00671.1"/>
    </source>
</evidence>
<name>A0A398CM01_9BACL</name>
<dbReference type="EMBL" id="QXJM01000049">
    <property type="protein sequence ID" value="RIE00671.1"/>
    <property type="molecule type" value="Genomic_DNA"/>
</dbReference>
<evidence type="ECO:0000313" key="2">
    <source>
        <dbReference type="Proteomes" id="UP000266340"/>
    </source>
</evidence>
<sequence>MSRSIGRSISLLLAVVLVLGGAFAGLPGKASAAAVNTDFSGTLTNSTTFVRPVMPGDVANEQGSPNTGDYFSRTWFYASNQWTSGAVTVTHSNGTGNYTRNYLLASIVPSITGSYTLSSISAAIADSDTTMYLYQGGFDRLSPYQNLVVGNDDIDTDGANYLSSINSVTLTAGTTYFIVVTSFDVGITGNVNFRVSGPGSVSASAIDPGAVTANAANNSVNASPGTVTAGGAVTLTAVGDRQASAGSKNGDERYIPTSWTSTESGMTGTFSLSGGNYTSTYTTGTAGSYTVTATFTKQTWNGSSWVNSSATNTKTASVTATGG</sequence>
<dbReference type="AlphaFoldDB" id="A0A398CM01"/>
<dbReference type="Proteomes" id="UP000266340">
    <property type="component" value="Unassembled WGS sequence"/>
</dbReference>
<accession>A0A398CM01</accession>
<keyword evidence="2" id="KW-1185">Reference proteome</keyword>
<organism evidence="1 2">
    <name type="scientific">Cohnella faecalis</name>
    <dbReference type="NCBI Taxonomy" id="2315694"/>
    <lineage>
        <taxon>Bacteria</taxon>
        <taxon>Bacillati</taxon>
        <taxon>Bacillota</taxon>
        <taxon>Bacilli</taxon>
        <taxon>Bacillales</taxon>
        <taxon>Paenibacillaceae</taxon>
        <taxon>Cohnella</taxon>
    </lineage>
</organism>
<dbReference type="RefSeq" id="WP_119152285.1">
    <property type="nucleotide sequence ID" value="NZ_QXJM01000049.1"/>
</dbReference>
<gene>
    <name evidence="1" type="ORF">D3H35_27300</name>
</gene>
<proteinExistence type="predicted"/>
<protein>
    <submittedName>
        <fullName evidence="1">Uncharacterized protein</fullName>
    </submittedName>
</protein>
<comment type="caution">
    <text evidence="1">The sequence shown here is derived from an EMBL/GenBank/DDBJ whole genome shotgun (WGS) entry which is preliminary data.</text>
</comment>